<keyword evidence="7" id="KW-0624">Polysaccharide degradation</keyword>
<evidence type="ECO:0000313" key="10">
    <source>
        <dbReference type="Proteomes" id="UP000663828"/>
    </source>
</evidence>
<keyword evidence="5" id="KW-0378">Hydrolase</keyword>
<comment type="caution">
    <text evidence="9">The sequence shown here is derived from an EMBL/GenBank/DDBJ whole genome shotgun (WGS) entry which is preliminary data.</text>
</comment>
<name>A0A813ZH04_ADIRI</name>
<evidence type="ECO:0000256" key="7">
    <source>
        <dbReference type="ARBA" id="ARBA00023326"/>
    </source>
</evidence>
<dbReference type="InterPro" id="IPR043595">
    <property type="entry name" value="FaeB/C/D"/>
</dbReference>
<sequence>MKRSFLLYWTSVLVLAVLSIESAPSSGCGKALPRNFSNGQTTSMEIPATNGQPVRHYKVHLSANFQNDRPHAIVFSFHGHNGTMAKQEDLSQFSEKGLLIGNAGIIAVYPQGKLGTDGEPAWQGAPYSDRRVDDILFVKTMISTLEGMFCVDSSRIYAAGKSNGGGFVNLLACTPSIASKIAAFATVSAAFYTTTFNGNCPTNRAIPILDFHGTADKVARYSGGPSHGGTLVAVETFRQGWASRNGCQGKPAISHLSRANDPQQLVEIRTWSKNCRAGSTVIGYKIKKGQHGWPRITLPARCNGITRKNDCTRSVFDATANVTIPFFNKYSL</sequence>
<keyword evidence="2" id="KW-0964">Secreted</keyword>
<dbReference type="InterPro" id="IPR029058">
    <property type="entry name" value="AB_hydrolase_fold"/>
</dbReference>
<accession>A0A813ZH04</accession>
<evidence type="ECO:0000256" key="2">
    <source>
        <dbReference type="ARBA" id="ARBA00022525"/>
    </source>
</evidence>
<dbReference type="PANTHER" id="PTHR38050">
    <property type="match status" value="1"/>
</dbReference>
<feature type="signal peptide" evidence="8">
    <location>
        <begin position="1"/>
        <end position="22"/>
    </location>
</feature>
<evidence type="ECO:0000256" key="4">
    <source>
        <dbReference type="ARBA" id="ARBA00022729"/>
    </source>
</evidence>
<dbReference type="GO" id="GO:0005576">
    <property type="term" value="C:extracellular region"/>
    <property type="evidence" value="ECO:0007669"/>
    <property type="project" value="UniProtKB-SubCell"/>
</dbReference>
<gene>
    <name evidence="9" type="ORF">XAT740_LOCUS7978</name>
</gene>
<dbReference type="GO" id="GO:0030600">
    <property type="term" value="F:feruloyl esterase activity"/>
    <property type="evidence" value="ECO:0007669"/>
    <property type="project" value="InterPro"/>
</dbReference>
<dbReference type="AlphaFoldDB" id="A0A813ZH04"/>
<organism evidence="9 10">
    <name type="scientific">Adineta ricciae</name>
    <name type="common">Rotifer</name>
    <dbReference type="NCBI Taxonomy" id="249248"/>
    <lineage>
        <taxon>Eukaryota</taxon>
        <taxon>Metazoa</taxon>
        <taxon>Spiralia</taxon>
        <taxon>Gnathifera</taxon>
        <taxon>Rotifera</taxon>
        <taxon>Eurotatoria</taxon>
        <taxon>Bdelloidea</taxon>
        <taxon>Adinetida</taxon>
        <taxon>Adinetidae</taxon>
        <taxon>Adineta</taxon>
    </lineage>
</organism>
<dbReference type="GO" id="GO:0045493">
    <property type="term" value="P:xylan catabolic process"/>
    <property type="evidence" value="ECO:0007669"/>
    <property type="project" value="UniProtKB-KW"/>
</dbReference>
<evidence type="ECO:0000256" key="1">
    <source>
        <dbReference type="ARBA" id="ARBA00004613"/>
    </source>
</evidence>
<reference evidence="9" key="1">
    <citation type="submission" date="2021-02" db="EMBL/GenBank/DDBJ databases">
        <authorList>
            <person name="Nowell W R."/>
        </authorList>
    </citation>
    <scope>NUCLEOTIDE SEQUENCE</scope>
</reference>
<evidence type="ECO:0000313" key="9">
    <source>
        <dbReference type="EMBL" id="CAF0900129.1"/>
    </source>
</evidence>
<proteinExistence type="predicted"/>
<evidence type="ECO:0000256" key="3">
    <source>
        <dbReference type="ARBA" id="ARBA00022651"/>
    </source>
</evidence>
<evidence type="ECO:0000256" key="8">
    <source>
        <dbReference type="SAM" id="SignalP"/>
    </source>
</evidence>
<keyword evidence="4 8" id="KW-0732">Signal</keyword>
<evidence type="ECO:0008006" key="11">
    <source>
        <dbReference type="Google" id="ProtNLM"/>
    </source>
</evidence>
<dbReference type="EMBL" id="CAJNOR010000390">
    <property type="protein sequence ID" value="CAF0900129.1"/>
    <property type="molecule type" value="Genomic_DNA"/>
</dbReference>
<dbReference type="PANTHER" id="PTHR38050:SF2">
    <property type="entry name" value="FERULOYL ESTERASE C-RELATED"/>
    <property type="match status" value="1"/>
</dbReference>
<keyword evidence="3" id="KW-0858">Xylan degradation</keyword>
<comment type="subcellular location">
    <subcellularLocation>
        <location evidence="1">Secreted</location>
    </subcellularLocation>
</comment>
<feature type="chain" id="PRO_5032514440" description="Feruloyl esterase" evidence="8">
    <location>
        <begin position="23"/>
        <end position="332"/>
    </location>
</feature>
<keyword evidence="10" id="KW-1185">Reference proteome</keyword>
<dbReference type="Gene3D" id="3.40.50.1820">
    <property type="entry name" value="alpha/beta hydrolase"/>
    <property type="match status" value="1"/>
</dbReference>
<keyword evidence="6" id="KW-0119">Carbohydrate metabolism</keyword>
<dbReference type="SUPFAM" id="SSF53474">
    <property type="entry name" value="alpha/beta-Hydrolases"/>
    <property type="match status" value="1"/>
</dbReference>
<evidence type="ECO:0000256" key="6">
    <source>
        <dbReference type="ARBA" id="ARBA00023277"/>
    </source>
</evidence>
<protein>
    <recommendedName>
        <fullName evidence="11">Feruloyl esterase</fullName>
    </recommendedName>
</protein>
<evidence type="ECO:0000256" key="5">
    <source>
        <dbReference type="ARBA" id="ARBA00022801"/>
    </source>
</evidence>
<dbReference type="Proteomes" id="UP000663828">
    <property type="component" value="Unassembled WGS sequence"/>
</dbReference>